<evidence type="ECO:0000256" key="2">
    <source>
        <dbReference type="ARBA" id="ARBA00022723"/>
    </source>
</evidence>
<dbReference type="AlphaFoldDB" id="A0A9D7JZI6"/>
<dbReference type="InterPro" id="IPR035938">
    <property type="entry name" value="Hemerythrin-like_sf"/>
</dbReference>
<proteinExistence type="inferred from homology"/>
<comment type="caution">
    <text evidence="5">The sequence shown here is derived from an EMBL/GenBank/DDBJ whole genome shotgun (WGS) entry which is preliminary data.</text>
</comment>
<evidence type="ECO:0000259" key="4">
    <source>
        <dbReference type="Pfam" id="PF01814"/>
    </source>
</evidence>
<keyword evidence="3" id="KW-0408">Iron</keyword>
<evidence type="ECO:0000256" key="3">
    <source>
        <dbReference type="ARBA" id="ARBA00023004"/>
    </source>
</evidence>
<keyword evidence="2" id="KW-0479">Metal-binding</keyword>
<dbReference type="CDD" id="cd12107">
    <property type="entry name" value="Hemerythrin"/>
    <property type="match status" value="1"/>
</dbReference>
<dbReference type="Gene3D" id="1.20.120.50">
    <property type="entry name" value="Hemerythrin-like"/>
    <property type="match status" value="1"/>
</dbReference>
<dbReference type="InterPro" id="IPR012827">
    <property type="entry name" value="Hemerythrin_metal-bd"/>
</dbReference>
<reference evidence="5" key="1">
    <citation type="submission" date="2020-10" db="EMBL/GenBank/DDBJ databases">
        <title>Connecting structure to function with the recovery of over 1000 high-quality activated sludge metagenome-assembled genomes encoding full-length rRNA genes using long-read sequencing.</title>
        <authorList>
            <person name="Singleton C.M."/>
            <person name="Petriglieri F."/>
            <person name="Kristensen J.M."/>
            <person name="Kirkegaard R.H."/>
            <person name="Michaelsen T.Y."/>
            <person name="Andersen M.H."/>
            <person name="Karst S.M."/>
            <person name="Dueholm M.S."/>
            <person name="Nielsen P.H."/>
            <person name="Albertsen M."/>
        </authorList>
    </citation>
    <scope>NUCLEOTIDE SEQUENCE</scope>
    <source>
        <strain evidence="5">Hirt_18-Q3-R61-65_BATAC.395</strain>
    </source>
</reference>
<evidence type="ECO:0000313" key="6">
    <source>
        <dbReference type="Proteomes" id="UP000886689"/>
    </source>
</evidence>
<dbReference type="GO" id="GO:0046872">
    <property type="term" value="F:metal ion binding"/>
    <property type="evidence" value="ECO:0007669"/>
    <property type="project" value="UniProtKB-KW"/>
</dbReference>
<accession>A0A9D7JZI6</accession>
<name>A0A9D7JZI6_9PROT</name>
<evidence type="ECO:0000256" key="1">
    <source>
        <dbReference type="ARBA" id="ARBA00010587"/>
    </source>
</evidence>
<protein>
    <submittedName>
        <fullName evidence="5">Hemerythrin family protein</fullName>
    </submittedName>
</protein>
<dbReference type="InterPro" id="IPR012312">
    <property type="entry name" value="Hemerythrin-like"/>
</dbReference>
<dbReference type="SUPFAM" id="SSF47188">
    <property type="entry name" value="Hemerythrin-like"/>
    <property type="match status" value="1"/>
</dbReference>
<comment type="similarity">
    <text evidence="1">Belongs to the hemerythrin family.</text>
</comment>
<evidence type="ECO:0000313" key="5">
    <source>
        <dbReference type="EMBL" id="MBK8523670.1"/>
    </source>
</evidence>
<feature type="domain" description="Hemerythrin-like" evidence="4">
    <location>
        <begin position="18"/>
        <end position="112"/>
    </location>
</feature>
<gene>
    <name evidence="5" type="ORF">IPL58_05840</name>
</gene>
<dbReference type="Pfam" id="PF01814">
    <property type="entry name" value="Hemerythrin"/>
    <property type="match status" value="1"/>
</dbReference>
<dbReference type="Proteomes" id="UP000886689">
    <property type="component" value="Unassembled WGS sequence"/>
</dbReference>
<dbReference type="EMBL" id="JADJUC010000004">
    <property type="protein sequence ID" value="MBK8523670.1"/>
    <property type="molecule type" value="Genomic_DNA"/>
</dbReference>
<organism evidence="5 6">
    <name type="scientific">Candidatus Proximibacter danicus</name>
    <dbReference type="NCBI Taxonomy" id="2954365"/>
    <lineage>
        <taxon>Bacteria</taxon>
        <taxon>Pseudomonadati</taxon>
        <taxon>Pseudomonadota</taxon>
        <taxon>Betaproteobacteria</taxon>
        <taxon>Candidatus Proximibacter</taxon>
    </lineage>
</organism>
<sequence length="138" mass="15801">MPKRVQWDTRYSSGSEAVDDRYRSILARCNAMADCLDQGGIESNRIFDEMLNSLLAHALQHFAWEEAILEIGESPELDNHRCEQEEFRFLTAEIITTVNFNRAELQTFLALWWSGHFVAASDNFRTLFEQPLAAANGT</sequence>